<sequence>MNSDLELALEMADVADQLSMSRYRALDLSVETKPDFTPVTEADRAVETAIRDLLASKRSGDGVIGEEFPNTNESASRTWIIDPIDATKNYVRGVPVWGTLIALAIDGEPVVGVVSAPAMGRRWWASPEDGAFTKDVDGSVRKISPSKVQLLSDASFSYSDPIGWDLLGKDSLAKITNAVWRTRGYGDFWSHLLVAEGAVDIAIEPELQNYDMAAFIAVANAAGCKVTGVKGQTAMQAGHAITTNALLHDQVLDLLN</sequence>
<keyword evidence="2" id="KW-0479">Metal-binding</keyword>
<gene>
    <name evidence="7" type="ORF">GM51_14055</name>
    <name evidence="5" type="ORF">UFOPK2171_00183</name>
    <name evidence="6" type="ORF">UFOPK2237_00326</name>
</gene>
<evidence type="ECO:0000256" key="2">
    <source>
        <dbReference type="ARBA" id="ARBA00022723"/>
    </source>
</evidence>
<dbReference type="GO" id="GO:0046872">
    <property type="term" value="F:metal ion binding"/>
    <property type="evidence" value="ECO:0007669"/>
    <property type="project" value="UniProtKB-KW"/>
</dbReference>
<dbReference type="InterPro" id="IPR000760">
    <property type="entry name" value="Inositol_monophosphatase-like"/>
</dbReference>
<comment type="cofactor">
    <cofactor evidence="1">
        <name>Mg(2+)</name>
        <dbReference type="ChEBI" id="CHEBI:18420"/>
    </cofactor>
</comment>
<dbReference type="Pfam" id="PF00459">
    <property type="entry name" value="Inositol_P"/>
    <property type="match status" value="1"/>
</dbReference>
<proteinExistence type="predicted"/>
<dbReference type="FunFam" id="3.30.540.10:FF:000003">
    <property type="entry name" value="Inositol-1-monophosphatase"/>
    <property type="match status" value="1"/>
</dbReference>
<dbReference type="SUPFAM" id="SSF56655">
    <property type="entry name" value="Carbohydrate phosphatase"/>
    <property type="match status" value="1"/>
</dbReference>
<dbReference type="EMBL" id="CAEZWD010000010">
    <property type="protein sequence ID" value="CAB4642519.1"/>
    <property type="molecule type" value="Genomic_DNA"/>
</dbReference>
<dbReference type="PANTHER" id="PTHR20854:SF4">
    <property type="entry name" value="INOSITOL-1-MONOPHOSPHATASE-RELATED"/>
    <property type="match status" value="1"/>
</dbReference>
<keyword evidence="3" id="KW-0378">Hydrolase</keyword>
<dbReference type="EMBL" id="CAEZWI010000023">
    <property type="protein sequence ID" value="CAB4647958.1"/>
    <property type="molecule type" value="Genomic_DNA"/>
</dbReference>
<evidence type="ECO:0000313" key="6">
    <source>
        <dbReference type="EMBL" id="CAB4647958.1"/>
    </source>
</evidence>
<dbReference type="GO" id="GO:0006020">
    <property type="term" value="P:inositol metabolic process"/>
    <property type="evidence" value="ECO:0007669"/>
    <property type="project" value="TreeGrafter"/>
</dbReference>
<dbReference type="GO" id="GO:0007165">
    <property type="term" value="P:signal transduction"/>
    <property type="evidence" value="ECO:0007669"/>
    <property type="project" value="TreeGrafter"/>
</dbReference>
<keyword evidence="4" id="KW-0460">Magnesium</keyword>
<evidence type="ECO:0000256" key="3">
    <source>
        <dbReference type="ARBA" id="ARBA00022801"/>
    </source>
</evidence>
<organism evidence="7">
    <name type="scientific">freshwater metagenome</name>
    <dbReference type="NCBI Taxonomy" id="449393"/>
    <lineage>
        <taxon>unclassified sequences</taxon>
        <taxon>metagenomes</taxon>
        <taxon>ecological metagenomes</taxon>
    </lineage>
</organism>
<protein>
    <submittedName>
        <fullName evidence="5">Unannotated protein</fullName>
    </submittedName>
</protein>
<dbReference type="EMBL" id="JNSL01000103">
    <property type="protein sequence ID" value="KGA15765.1"/>
    <property type="molecule type" value="Genomic_DNA"/>
</dbReference>
<dbReference type="Gene3D" id="3.30.540.10">
    <property type="entry name" value="Fructose-1,6-Bisphosphatase, subunit A, domain 1"/>
    <property type="match status" value="1"/>
</dbReference>
<name>A0A094PVH1_9ZZZZ</name>
<dbReference type="PANTHER" id="PTHR20854">
    <property type="entry name" value="INOSITOL MONOPHOSPHATASE"/>
    <property type="match status" value="1"/>
</dbReference>
<evidence type="ECO:0000313" key="7">
    <source>
        <dbReference type="EMBL" id="KGA15765.1"/>
    </source>
</evidence>
<dbReference type="PRINTS" id="PR00377">
    <property type="entry name" value="IMPHPHTASES"/>
</dbReference>
<reference evidence="5" key="2">
    <citation type="submission" date="2020-05" db="EMBL/GenBank/DDBJ databases">
        <authorList>
            <person name="Chiriac C."/>
            <person name="Salcher M."/>
            <person name="Ghai R."/>
            <person name="Kavagutti S V."/>
        </authorList>
    </citation>
    <scope>NUCLEOTIDE SEQUENCE</scope>
</reference>
<reference evidence="7" key="1">
    <citation type="submission" date="2014-06" db="EMBL/GenBank/DDBJ databases">
        <title>Key roles for freshwater Actinobacteria revealed by deep metagenomic sequencing.</title>
        <authorList>
            <person name="Ghai R."/>
            <person name="Mizuno C.M."/>
            <person name="Picazo A."/>
            <person name="Camacho A."/>
            <person name="Rodriguez-Valera F."/>
        </authorList>
    </citation>
    <scope>NUCLEOTIDE SEQUENCE</scope>
</reference>
<dbReference type="GO" id="GO:0008934">
    <property type="term" value="F:inositol monophosphate 1-phosphatase activity"/>
    <property type="evidence" value="ECO:0007669"/>
    <property type="project" value="TreeGrafter"/>
</dbReference>
<dbReference type="AlphaFoldDB" id="A0A094PVH1"/>
<accession>A0A094PVH1</accession>
<evidence type="ECO:0000256" key="4">
    <source>
        <dbReference type="ARBA" id="ARBA00022842"/>
    </source>
</evidence>
<dbReference type="Gene3D" id="3.40.190.80">
    <property type="match status" value="1"/>
</dbReference>
<evidence type="ECO:0000256" key="1">
    <source>
        <dbReference type="ARBA" id="ARBA00001946"/>
    </source>
</evidence>
<evidence type="ECO:0000313" key="5">
    <source>
        <dbReference type="EMBL" id="CAB4642519.1"/>
    </source>
</evidence>